<dbReference type="PROSITE" id="PS00977">
    <property type="entry name" value="FAD_G3PDH_1"/>
    <property type="match status" value="1"/>
</dbReference>
<name>A0A511RG81_9DEIN</name>
<evidence type="ECO:0000259" key="7">
    <source>
        <dbReference type="Pfam" id="PF01266"/>
    </source>
</evidence>
<dbReference type="InterPro" id="IPR000447">
    <property type="entry name" value="G3P_DH_FAD-dep"/>
</dbReference>
<keyword evidence="3 6" id="KW-0285">Flavoprotein</keyword>
<evidence type="ECO:0000256" key="3">
    <source>
        <dbReference type="ARBA" id="ARBA00022630"/>
    </source>
</evidence>
<dbReference type="Gene3D" id="1.10.8.870">
    <property type="entry name" value="Alpha-glycerophosphate oxidase, cap domain"/>
    <property type="match status" value="1"/>
</dbReference>
<dbReference type="InterPro" id="IPR036188">
    <property type="entry name" value="FAD/NAD-bd_sf"/>
</dbReference>
<gene>
    <name evidence="9" type="ORF">ODE01S_00950</name>
</gene>
<dbReference type="Gene3D" id="3.30.9.10">
    <property type="entry name" value="D-Amino Acid Oxidase, subunit A, domain 2"/>
    <property type="match status" value="1"/>
</dbReference>
<dbReference type="InterPro" id="IPR006076">
    <property type="entry name" value="FAD-dep_OxRdtase"/>
</dbReference>
<comment type="catalytic activity">
    <reaction evidence="6">
        <text>a quinone + sn-glycerol 3-phosphate = dihydroxyacetone phosphate + a quinol</text>
        <dbReference type="Rhea" id="RHEA:18977"/>
        <dbReference type="ChEBI" id="CHEBI:24646"/>
        <dbReference type="ChEBI" id="CHEBI:57597"/>
        <dbReference type="ChEBI" id="CHEBI:57642"/>
        <dbReference type="ChEBI" id="CHEBI:132124"/>
        <dbReference type="EC" id="1.1.5.3"/>
    </reaction>
</comment>
<evidence type="ECO:0000256" key="4">
    <source>
        <dbReference type="ARBA" id="ARBA00022827"/>
    </source>
</evidence>
<dbReference type="EMBL" id="BJXN01000001">
    <property type="protein sequence ID" value="GEM88661.1"/>
    <property type="molecule type" value="Genomic_DNA"/>
</dbReference>
<dbReference type="OrthoDB" id="9766796at2"/>
<dbReference type="GO" id="GO:0006072">
    <property type="term" value="P:glycerol-3-phosphate metabolic process"/>
    <property type="evidence" value="ECO:0007669"/>
    <property type="project" value="UniProtKB-UniRule"/>
</dbReference>
<evidence type="ECO:0000313" key="10">
    <source>
        <dbReference type="Proteomes" id="UP000321827"/>
    </source>
</evidence>
<dbReference type="Pfam" id="PF01266">
    <property type="entry name" value="DAO"/>
    <property type="match status" value="1"/>
</dbReference>
<comment type="similarity">
    <text evidence="2 6">Belongs to the FAD-dependent glycerol-3-phosphate dehydrogenase family.</text>
</comment>
<dbReference type="RefSeq" id="WP_147144795.1">
    <property type="nucleotide sequence ID" value="NZ_BJXN01000001.1"/>
</dbReference>
<keyword evidence="4" id="KW-0274">FAD</keyword>
<feature type="domain" description="Alpha-glycerophosphate oxidase C-terminal" evidence="8">
    <location>
        <begin position="400"/>
        <end position="520"/>
    </location>
</feature>
<accession>A0A511RG81</accession>
<proteinExistence type="inferred from homology"/>
<dbReference type="PANTHER" id="PTHR11985">
    <property type="entry name" value="GLYCEROL-3-PHOSPHATE DEHYDROGENASE"/>
    <property type="match status" value="1"/>
</dbReference>
<dbReference type="Proteomes" id="UP000321827">
    <property type="component" value="Unassembled WGS sequence"/>
</dbReference>
<evidence type="ECO:0000256" key="6">
    <source>
        <dbReference type="RuleBase" id="RU361217"/>
    </source>
</evidence>
<dbReference type="SUPFAM" id="SSF54373">
    <property type="entry name" value="FAD-linked reductases, C-terminal domain"/>
    <property type="match status" value="1"/>
</dbReference>
<sequence>MNREKQLDALKNRTFDLLVIGGGATGAGIALDAATRGLSVALVERGDFSEGTSSRSTKLVHGGVRYLEAAVKHLDRVQYNLVRDALRERGIILRLAPHLAHPIPLLTPLYRAWEVPYYFSGLKAYDLLAGHERLKPSRFVPRSRALEEFPQLKEEGLVGGVEYYDGQFDDARMNVAVILTALREGATVVNYVEVTGLVKQGNRVAGAEVHDRLANEDFTVRARTVVNATGPFTDLIRRMDDPDAPPMVVTSSGVHIVLPGRFSPPGTGLLIPKTEDGRVLFVLPWMGHTLAGTTDEPAELSFHPRPQEEEIDYILRHLKRYFALEPGRDDILAAWSGLRPLVRDPKAHDTAELARDHVISESDSGLVTIAGGKWTTYRKMAEDLVDYVVRTRELRPARGCITDRVFIEGAAGFDADGWRALGERFDLDEEVARHLNQSYGDRAPEVARLAAEGFGERLAAEHPFVEAEVVWAVRREMAVTPIDVLARRTRLAFLDQKAALAALKRTADLMAAELGWSVEEQQAYVDEARTRLLEAL</sequence>
<evidence type="ECO:0000259" key="8">
    <source>
        <dbReference type="Pfam" id="PF16901"/>
    </source>
</evidence>
<feature type="domain" description="FAD dependent oxidoreductase" evidence="7">
    <location>
        <begin position="16"/>
        <end position="378"/>
    </location>
</feature>
<dbReference type="Pfam" id="PF16901">
    <property type="entry name" value="DAO_C"/>
    <property type="match status" value="1"/>
</dbReference>
<dbReference type="InterPro" id="IPR038299">
    <property type="entry name" value="DAO_C_sf"/>
</dbReference>
<comment type="cofactor">
    <cofactor evidence="1 6">
        <name>FAD</name>
        <dbReference type="ChEBI" id="CHEBI:57692"/>
    </cofactor>
</comment>
<evidence type="ECO:0000313" key="9">
    <source>
        <dbReference type="EMBL" id="GEM88661.1"/>
    </source>
</evidence>
<evidence type="ECO:0000256" key="1">
    <source>
        <dbReference type="ARBA" id="ARBA00001974"/>
    </source>
</evidence>
<dbReference type="EC" id="1.1.5.3" evidence="6"/>
<dbReference type="GO" id="GO:0009331">
    <property type="term" value="C:glycerol-3-phosphate dehydrogenase (FAD) complex"/>
    <property type="evidence" value="ECO:0007669"/>
    <property type="project" value="UniProtKB-UniRule"/>
</dbReference>
<evidence type="ECO:0000256" key="2">
    <source>
        <dbReference type="ARBA" id="ARBA00007330"/>
    </source>
</evidence>
<dbReference type="Gene3D" id="3.50.50.60">
    <property type="entry name" value="FAD/NAD(P)-binding domain"/>
    <property type="match status" value="1"/>
</dbReference>
<evidence type="ECO:0000256" key="5">
    <source>
        <dbReference type="ARBA" id="ARBA00023002"/>
    </source>
</evidence>
<reference evidence="9 10" key="1">
    <citation type="submission" date="2019-07" db="EMBL/GenBank/DDBJ databases">
        <title>Whole genome shotgun sequence of Oceanithermus desulfurans NBRC 100063.</title>
        <authorList>
            <person name="Hosoyama A."/>
            <person name="Uohara A."/>
            <person name="Ohji S."/>
            <person name="Ichikawa N."/>
        </authorList>
    </citation>
    <scope>NUCLEOTIDE SEQUENCE [LARGE SCALE GENOMIC DNA]</scope>
    <source>
        <strain evidence="9 10">NBRC 100063</strain>
    </source>
</reference>
<dbReference type="PROSITE" id="PS00978">
    <property type="entry name" value="FAD_G3PDH_2"/>
    <property type="match status" value="1"/>
</dbReference>
<dbReference type="SUPFAM" id="SSF51905">
    <property type="entry name" value="FAD/NAD(P)-binding domain"/>
    <property type="match status" value="1"/>
</dbReference>
<dbReference type="PRINTS" id="PR01001">
    <property type="entry name" value="FADG3PDH"/>
</dbReference>
<protein>
    <recommendedName>
        <fullName evidence="6">Glycerol-3-phosphate dehydrogenase</fullName>
        <ecNumber evidence="6">1.1.5.3</ecNumber>
    </recommendedName>
</protein>
<comment type="caution">
    <text evidence="9">The sequence shown here is derived from an EMBL/GenBank/DDBJ whole genome shotgun (WGS) entry which is preliminary data.</text>
</comment>
<organism evidence="9 10">
    <name type="scientific">Oceanithermus desulfurans NBRC 100063</name>
    <dbReference type="NCBI Taxonomy" id="1227550"/>
    <lineage>
        <taxon>Bacteria</taxon>
        <taxon>Thermotogati</taxon>
        <taxon>Deinococcota</taxon>
        <taxon>Deinococci</taxon>
        <taxon>Thermales</taxon>
        <taxon>Thermaceae</taxon>
        <taxon>Oceanithermus</taxon>
    </lineage>
</organism>
<dbReference type="InterPro" id="IPR031656">
    <property type="entry name" value="DAO_C"/>
</dbReference>
<keyword evidence="5 6" id="KW-0560">Oxidoreductase</keyword>
<dbReference type="AlphaFoldDB" id="A0A511RG81"/>
<dbReference type="PANTHER" id="PTHR11985:SF15">
    <property type="entry name" value="GLYCEROL-3-PHOSPHATE DEHYDROGENASE, MITOCHONDRIAL"/>
    <property type="match status" value="1"/>
</dbReference>
<dbReference type="GO" id="GO:0004368">
    <property type="term" value="F:glycerol-3-phosphate dehydrogenase (quinone) activity"/>
    <property type="evidence" value="ECO:0007669"/>
    <property type="project" value="UniProtKB-EC"/>
</dbReference>